<dbReference type="GO" id="GO:0016491">
    <property type="term" value="F:oxidoreductase activity"/>
    <property type="evidence" value="ECO:0007669"/>
    <property type="project" value="InterPro"/>
</dbReference>
<protein>
    <submittedName>
        <fullName evidence="2">EthD family reductase</fullName>
    </submittedName>
</protein>
<proteinExistence type="predicted"/>
<evidence type="ECO:0000313" key="2">
    <source>
        <dbReference type="EMBL" id="RJL20266.1"/>
    </source>
</evidence>
<reference evidence="3" key="1">
    <citation type="submission" date="2018-09" db="EMBL/GenBank/DDBJ databases">
        <title>Paracoccus onubensis nov. sp. a moderate halophilic bacterium isolated from Gruta de las Maravillas (Aracena, Spain).</title>
        <authorList>
            <person name="Jurado V."/>
            <person name="Gutierrez-Patricio S."/>
            <person name="Gonzalez-Pimentel J.L."/>
            <person name="Miller A.Z."/>
            <person name="Laiz L."/>
            <person name="Saiz-Jimenez C."/>
        </authorList>
    </citation>
    <scope>NUCLEOTIDE SEQUENCE [LARGE SCALE GENOMIC DNA]</scope>
    <source>
        <strain evidence="3">DSM 26381</strain>
    </source>
</reference>
<comment type="caution">
    <text evidence="2">The sequence shown here is derived from an EMBL/GenBank/DDBJ whole genome shotgun (WGS) entry which is preliminary data.</text>
</comment>
<dbReference type="SUPFAM" id="SSF54909">
    <property type="entry name" value="Dimeric alpha+beta barrel"/>
    <property type="match status" value="1"/>
</dbReference>
<accession>A0A419AAV9</accession>
<organism evidence="2 3">
    <name type="scientific">Paracoccus siganidrum</name>
    <dbReference type="NCBI Taxonomy" id="1276757"/>
    <lineage>
        <taxon>Bacteria</taxon>
        <taxon>Pseudomonadati</taxon>
        <taxon>Pseudomonadota</taxon>
        <taxon>Alphaproteobacteria</taxon>
        <taxon>Rhodobacterales</taxon>
        <taxon>Paracoccaceae</taxon>
        <taxon>Paracoccus</taxon>
    </lineage>
</organism>
<name>A0A419AAV9_9RHOB</name>
<dbReference type="Gene3D" id="3.30.70.100">
    <property type="match status" value="1"/>
</dbReference>
<evidence type="ECO:0000259" key="1">
    <source>
        <dbReference type="Pfam" id="PF07110"/>
    </source>
</evidence>
<dbReference type="EMBL" id="QZEW01000011">
    <property type="protein sequence ID" value="RJL20266.1"/>
    <property type="molecule type" value="Genomic_DNA"/>
</dbReference>
<sequence length="185" mass="20835">MITRFGFAPRKAGTTRSEFQDHWRNVHGPIIRDMPHLLGYRQNHAPDSFTLDGIRHDACAETDFATEDAMERAFASQYYREVVMPDEARFVQRGEGFAVLTFAPETRLPDSSTRRIFLLRRDRDEKALAELEQARLPVSIFRPTVRQISPKADGVLAIIVAGEDRQSALPPFAHAGLLADCAVVV</sequence>
<evidence type="ECO:0000313" key="3">
    <source>
        <dbReference type="Proteomes" id="UP000283587"/>
    </source>
</evidence>
<dbReference type="Pfam" id="PF07110">
    <property type="entry name" value="EthD"/>
    <property type="match status" value="1"/>
</dbReference>
<dbReference type="NCBIfam" id="TIGR02118">
    <property type="entry name" value="EthD family reductase"/>
    <property type="match status" value="1"/>
</dbReference>
<dbReference type="Proteomes" id="UP000283587">
    <property type="component" value="Unassembled WGS sequence"/>
</dbReference>
<dbReference type="InterPro" id="IPR009799">
    <property type="entry name" value="EthD_dom"/>
</dbReference>
<dbReference type="RefSeq" id="WP_119896841.1">
    <property type="nucleotide sequence ID" value="NZ_QNRC01000022.1"/>
</dbReference>
<dbReference type="OrthoDB" id="6369070at2"/>
<keyword evidence="3" id="KW-1185">Reference proteome</keyword>
<feature type="domain" description="EthD" evidence="1">
    <location>
        <begin position="11"/>
        <end position="92"/>
    </location>
</feature>
<dbReference type="AlphaFoldDB" id="A0A419AAV9"/>
<dbReference type="InterPro" id="IPR011008">
    <property type="entry name" value="Dimeric_a/b-barrel"/>
</dbReference>
<gene>
    <name evidence="2" type="ORF">D3P05_03720</name>
</gene>